<organism evidence="2 3">
    <name type="scientific">Prosthecobacter vanneervenii</name>
    <dbReference type="NCBI Taxonomy" id="48466"/>
    <lineage>
        <taxon>Bacteria</taxon>
        <taxon>Pseudomonadati</taxon>
        <taxon>Verrucomicrobiota</taxon>
        <taxon>Verrucomicrobiia</taxon>
        <taxon>Verrucomicrobiales</taxon>
        <taxon>Verrucomicrobiaceae</taxon>
        <taxon>Prosthecobacter</taxon>
    </lineage>
</organism>
<dbReference type="RefSeq" id="WP_184340348.1">
    <property type="nucleotide sequence ID" value="NZ_JACHIG010000006.1"/>
</dbReference>
<dbReference type="SUPFAM" id="SSF51735">
    <property type="entry name" value="NAD(P)-binding Rossmann-fold domains"/>
    <property type="match status" value="1"/>
</dbReference>
<dbReference type="Gene3D" id="3.40.50.720">
    <property type="entry name" value="NAD(P)-binding Rossmann-like Domain"/>
    <property type="match status" value="1"/>
</dbReference>
<dbReference type="Pfam" id="PF07993">
    <property type="entry name" value="NAD_binding_4"/>
    <property type="match status" value="1"/>
</dbReference>
<keyword evidence="3" id="KW-1185">Reference proteome</keyword>
<proteinExistence type="predicted"/>
<protein>
    <submittedName>
        <fullName evidence="2">Nucleoside-diphosphate-sugar epimerase</fullName>
    </submittedName>
</protein>
<evidence type="ECO:0000259" key="1">
    <source>
        <dbReference type="Pfam" id="PF07993"/>
    </source>
</evidence>
<reference evidence="2 3" key="1">
    <citation type="submission" date="2020-08" db="EMBL/GenBank/DDBJ databases">
        <title>Genomic Encyclopedia of Type Strains, Phase IV (KMG-IV): sequencing the most valuable type-strain genomes for metagenomic binning, comparative biology and taxonomic classification.</title>
        <authorList>
            <person name="Goeker M."/>
        </authorList>
    </citation>
    <scope>NUCLEOTIDE SEQUENCE [LARGE SCALE GENOMIC DNA]</scope>
    <source>
        <strain evidence="2 3">DSM 12252</strain>
    </source>
</reference>
<dbReference type="Proteomes" id="UP000590740">
    <property type="component" value="Unassembled WGS sequence"/>
</dbReference>
<comment type="caution">
    <text evidence="2">The sequence shown here is derived from an EMBL/GenBank/DDBJ whole genome shotgun (WGS) entry which is preliminary data.</text>
</comment>
<accession>A0A7W7YC21</accession>
<dbReference type="InterPro" id="IPR036291">
    <property type="entry name" value="NAD(P)-bd_dom_sf"/>
</dbReference>
<evidence type="ECO:0000313" key="2">
    <source>
        <dbReference type="EMBL" id="MBB5033418.1"/>
    </source>
</evidence>
<evidence type="ECO:0000313" key="3">
    <source>
        <dbReference type="Proteomes" id="UP000590740"/>
    </source>
</evidence>
<sequence>MIPDTLFNKDSLGLAVASNRFRTQFSVNPRMSNSEGRKTPFAEEVVMESAGRVEKPAATVPFPNLASVVNSDVFLITGVTGFLGGAVVAELLNTAFPGKLLLMARACSPEEGLARVRRSLERFDVPSTRLQQLTIKNVLCGDLANVHAFADDERLKHVTHVVNCAGITSFGKDPNVWRVNVDGTLEFARHLKRASGLKRFMHISTAMICGDKPPSVVEEDVSLSINGQHLVPYTESKAEAERRLMKEMEGLPFVIVRPTIIAGHTKLGCRPSGSIFWAFRMSHALRMTTSPLDGMIDVVPVDYAARAVLHLVAARKLKHSIYHVGSGPSHSSTFAEIDAAFVKAAGTGADKEFYSGTVEEAVARKASFHEIFGECNRRFMQMAIRLYGGFAALNATFDNERLLKEGAPPPPKFSDYLAVCLETCKEVNIYAQAMIDFV</sequence>
<dbReference type="PANTHER" id="PTHR43245">
    <property type="entry name" value="BIFUNCTIONAL POLYMYXIN RESISTANCE PROTEIN ARNA"/>
    <property type="match status" value="1"/>
</dbReference>
<dbReference type="InterPro" id="IPR013120">
    <property type="entry name" value="FAR_NAD-bd"/>
</dbReference>
<gene>
    <name evidence="2" type="ORF">HNQ65_003006</name>
</gene>
<name>A0A7W7YC21_9BACT</name>
<dbReference type="EMBL" id="JACHIG010000006">
    <property type="protein sequence ID" value="MBB5033418.1"/>
    <property type="molecule type" value="Genomic_DNA"/>
</dbReference>
<dbReference type="AlphaFoldDB" id="A0A7W7YC21"/>
<feature type="domain" description="Thioester reductase (TE)" evidence="1">
    <location>
        <begin position="76"/>
        <end position="308"/>
    </location>
</feature>
<dbReference type="InterPro" id="IPR050177">
    <property type="entry name" value="Lipid_A_modif_metabolic_enz"/>
</dbReference>